<dbReference type="InterPro" id="IPR035979">
    <property type="entry name" value="RBD_domain_sf"/>
</dbReference>
<evidence type="ECO:0000313" key="2">
    <source>
        <dbReference type="Proteomes" id="UP001157006"/>
    </source>
</evidence>
<evidence type="ECO:0008006" key="3">
    <source>
        <dbReference type="Google" id="ProtNLM"/>
    </source>
</evidence>
<accession>A0AAV0ZC57</accession>
<sequence>MSTKHCLQYAKYAKHQICRVSSALSILFFLIPNRIKDSDIFKLFGCIGNIVEVVILSKKDWDGKRYGFSRFKGVTDERVFAVRLDNVMIDGKKIHANTHRFVRKSEGMKGVGKVEVRGFSTKVNLKVLLGGKSMFRKGIFLYAEAIDNRAKQQSTNQGESSCCLSFESKKEDLSRLRKDFVGVILSYGMTYNIQSYFDMERYFFYKGNTLRG</sequence>
<dbReference type="InterPro" id="IPR012677">
    <property type="entry name" value="Nucleotide-bd_a/b_plait_sf"/>
</dbReference>
<reference evidence="1 2" key="1">
    <citation type="submission" date="2023-01" db="EMBL/GenBank/DDBJ databases">
        <authorList>
            <person name="Kreplak J."/>
        </authorList>
    </citation>
    <scope>NUCLEOTIDE SEQUENCE [LARGE SCALE GENOMIC DNA]</scope>
</reference>
<organism evidence="1 2">
    <name type="scientific">Vicia faba</name>
    <name type="common">Broad bean</name>
    <name type="synonym">Faba vulgaris</name>
    <dbReference type="NCBI Taxonomy" id="3906"/>
    <lineage>
        <taxon>Eukaryota</taxon>
        <taxon>Viridiplantae</taxon>
        <taxon>Streptophyta</taxon>
        <taxon>Embryophyta</taxon>
        <taxon>Tracheophyta</taxon>
        <taxon>Spermatophyta</taxon>
        <taxon>Magnoliopsida</taxon>
        <taxon>eudicotyledons</taxon>
        <taxon>Gunneridae</taxon>
        <taxon>Pentapetalae</taxon>
        <taxon>rosids</taxon>
        <taxon>fabids</taxon>
        <taxon>Fabales</taxon>
        <taxon>Fabaceae</taxon>
        <taxon>Papilionoideae</taxon>
        <taxon>50 kb inversion clade</taxon>
        <taxon>NPAAA clade</taxon>
        <taxon>Hologalegina</taxon>
        <taxon>IRL clade</taxon>
        <taxon>Fabeae</taxon>
        <taxon>Vicia</taxon>
    </lineage>
</organism>
<evidence type="ECO:0000313" key="1">
    <source>
        <dbReference type="EMBL" id="CAI8594474.1"/>
    </source>
</evidence>
<name>A0AAV0ZC57_VICFA</name>
<dbReference type="AlphaFoldDB" id="A0AAV0ZC57"/>
<dbReference type="EMBL" id="OX451735">
    <property type="protein sequence ID" value="CAI8594474.1"/>
    <property type="molecule type" value="Genomic_DNA"/>
</dbReference>
<gene>
    <name evidence="1" type="ORF">VFH_I143320</name>
</gene>
<protein>
    <recommendedName>
        <fullName evidence="3">RRM domain-containing protein</fullName>
    </recommendedName>
</protein>
<dbReference type="SUPFAM" id="SSF54928">
    <property type="entry name" value="RNA-binding domain, RBD"/>
    <property type="match status" value="1"/>
</dbReference>
<keyword evidence="2" id="KW-1185">Reference proteome</keyword>
<dbReference type="GO" id="GO:0003676">
    <property type="term" value="F:nucleic acid binding"/>
    <property type="evidence" value="ECO:0007669"/>
    <property type="project" value="InterPro"/>
</dbReference>
<dbReference type="Gene3D" id="3.30.70.330">
    <property type="match status" value="1"/>
</dbReference>
<proteinExistence type="predicted"/>
<dbReference type="CDD" id="cd00590">
    <property type="entry name" value="RRM_SF"/>
    <property type="match status" value="1"/>
</dbReference>
<dbReference type="Proteomes" id="UP001157006">
    <property type="component" value="Chromosome 1S"/>
</dbReference>